<gene>
    <name evidence="1" type="ORF">LCGC14_2125940</name>
</gene>
<organism evidence="1">
    <name type="scientific">marine sediment metagenome</name>
    <dbReference type="NCBI Taxonomy" id="412755"/>
    <lineage>
        <taxon>unclassified sequences</taxon>
        <taxon>metagenomes</taxon>
        <taxon>ecological metagenomes</taxon>
    </lineage>
</organism>
<sequence length="215" mass="25021">MTTKEKSGNQANTTTVTIPRETIERAVKDGKFVLLKDEEQKEELVNSITKLIVDPGDLLNDRDVKNFARLRTVDYQGKKEKEKENLDELDKYINTGKWTMSLDLKTENEKSELFHYYNTFHTLHIKDISSCAYKENLERSGNAIAVKLDKLKGKMKNKKSRSIIVINFRGKVPCEFEEEFRGEYEEIGLSTQKDHSDKIPDKELKRLFIEYTAPH</sequence>
<accession>A0A0F9GZ52</accession>
<comment type="caution">
    <text evidence="1">The sequence shown here is derived from an EMBL/GenBank/DDBJ whole genome shotgun (WGS) entry which is preliminary data.</text>
</comment>
<dbReference type="EMBL" id="LAZR01026561">
    <property type="protein sequence ID" value="KKL68342.1"/>
    <property type="molecule type" value="Genomic_DNA"/>
</dbReference>
<evidence type="ECO:0000313" key="1">
    <source>
        <dbReference type="EMBL" id="KKL68342.1"/>
    </source>
</evidence>
<protein>
    <submittedName>
        <fullName evidence="1">Uncharacterized protein</fullName>
    </submittedName>
</protein>
<name>A0A0F9GZ52_9ZZZZ</name>
<proteinExistence type="predicted"/>
<reference evidence="1" key="1">
    <citation type="journal article" date="2015" name="Nature">
        <title>Complex archaea that bridge the gap between prokaryotes and eukaryotes.</title>
        <authorList>
            <person name="Spang A."/>
            <person name="Saw J.H."/>
            <person name="Jorgensen S.L."/>
            <person name="Zaremba-Niedzwiedzka K."/>
            <person name="Martijn J."/>
            <person name="Lind A.E."/>
            <person name="van Eijk R."/>
            <person name="Schleper C."/>
            <person name="Guy L."/>
            <person name="Ettema T.J."/>
        </authorList>
    </citation>
    <scope>NUCLEOTIDE SEQUENCE</scope>
</reference>
<dbReference type="AlphaFoldDB" id="A0A0F9GZ52"/>